<proteinExistence type="predicted"/>
<sequence length="192" mass="22323">MYGKIMREQHPNSLEKIGTGLVCSVETFRGCTIQLVKKQSGFNGLSTNKDGDVRKIEVKTMEKSFNWIAISSLTAIDKLFFERDYWLYFVLMPKNFVVMTKGLPFIKLQLSFDENKDFINNLQQWMKATRTLTKGSGLKFLPKLQLKFPMPLDKLVEHLIAVPDDEQWHDSVIEIWQNTGAWKRVYLAPEKD</sequence>
<dbReference type="HOGENOM" id="CLU_1412723_0_0_0"/>
<evidence type="ECO:0000313" key="2">
    <source>
        <dbReference type="Proteomes" id="UP000030700"/>
    </source>
</evidence>
<evidence type="ECO:0000313" key="1">
    <source>
        <dbReference type="EMBL" id="GAK50216.1"/>
    </source>
</evidence>
<accession>A0A0S6VS31</accession>
<gene>
    <name evidence="1" type="ORF">U14_01443</name>
</gene>
<protein>
    <submittedName>
        <fullName evidence="1">Uncharacterized protein</fullName>
    </submittedName>
</protein>
<reference evidence="1" key="1">
    <citation type="journal article" date="2015" name="PeerJ">
        <title>First genomic representation of candidate bacterial phylum KSB3 points to enhanced environmental sensing as a trigger of wastewater bulking.</title>
        <authorList>
            <person name="Sekiguchi Y."/>
            <person name="Ohashi A."/>
            <person name="Parks D.H."/>
            <person name="Yamauchi T."/>
            <person name="Tyson G.W."/>
            <person name="Hugenholtz P."/>
        </authorList>
    </citation>
    <scope>NUCLEOTIDE SEQUENCE [LARGE SCALE GENOMIC DNA]</scope>
</reference>
<keyword evidence="2" id="KW-1185">Reference proteome</keyword>
<name>A0A0S6VS31_9BACT</name>
<organism evidence="1">
    <name type="scientific">Candidatus Moduliflexus flocculans</name>
    <dbReference type="NCBI Taxonomy" id="1499966"/>
    <lineage>
        <taxon>Bacteria</taxon>
        <taxon>Candidatus Moduliflexota</taxon>
        <taxon>Candidatus Moduliflexia</taxon>
        <taxon>Candidatus Moduliflexales</taxon>
        <taxon>Candidatus Moduliflexaceae</taxon>
    </lineage>
</organism>
<dbReference type="AlphaFoldDB" id="A0A0S6VS31"/>
<dbReference type="Proteomes" id="UP000030700">
    <property type="component" value="Unassembled WGS sequence"/>
</dbReference>
<dbReference type="EMBL" id="DF820456">
    <property type="protein sequence ID" value="GAK50216.1"/>
    <property type="molecule type" value="Genomic_DNA"/>
</dbReference>